<sequence length="59" mass="6842">MNFAGFALLDWVQGYLEALFACQKGLFWLSSLYLDNKTFVFCLFMPLNDKIVIWQVANS</sequence>
<organism evidence="1 2">
    <name type="scientific">Polynucleobacter paneuropaeus</name>
    <dbReference type="NCBI Taxonomy" id="2527775"/>
    <lineage>
        <taxon>Bacteria</taxon>
        <taxon>Pseudomonadati</taxon>
        <taxon>Pseudomonadota</taxon>
        <taxon>Betaproteobacteria</taxon>
        <taxon>Burkholderiales</taxon>
        <taxon>Burkholderiaceae</taxon>
        <taxon>Polynucleobacter</taxon>
    </lineage>
</organism>
<reference evidence="2" key="1">
    <citation type="submission" date="2018-06" db="EMBL/GenBank/DDBJ databases">
        <title>Description of a new Polynucleobacter species.</title>
        <authorList>
            <person name="Hahn M.W."/>
        </authorList>
    </citation>
    <scope>NUCLEOTIDE SEQUENCE [LARGE SCALE GENOMIC DNA]</scope>
    <source>
        <strain evidence="2">MG-25-Pas1-D2</strain>
    </source>
</reference>
<dbReference type="AlphaFoldDB" id="A0A2Z4JQD7"/>
<evidence type="ECO:0000313" key="2">
    <source>
        <dbReference type="Proteomes" id="UP000248592"/>
    </source>
</evidence>
<dbReference type="EMBL" id="CP030085">
    <property type="protein sequence ID" value="AWW49008.1"/>
    <property type="molecule type" value="Genomic_DNA"/>
</dbReference>
<protein>
    <submittedName>
        <fullName evidence="1">Uncharacterized protein</fullName>
    </submittedName>
</protein>
<evidence type="ECO:0000313" key="1">
    <source>
        <dbReference type="EMBL" id="AWW49008.1"/>
    </source>
</evidence>
<proteinExistence type="predicted"/>
<gene>
    <name evidence="1" type="ORF">Pas1_00640</name>
</gene>
<dbReference type="Proteomes" id="UP000248592">
    <property type="component" value="Chromosome"/>
</dbReference>
<name>A0A2Z4JQD7_9BURK</name>
<accession>A0A2Z4JQD7</accession>